<feature type="domain" description="Glycosyl transferase family 1" evidence="7">
    <location>
        <begin position="222"/>
        <end position="404"/>
    </location>
</feature>
<evidence type="ECO:0000256" key="5">
    <source>
        <dbReference type="ARBA" id="ARBA00022679"/>
    </source>
</evidence>
<comment type="subunit">
    <text evidence="2">Homodimer.</text>
</comment>
<reference evidence="10" key="1">
    <citation type="submission" date="2016-06" db="EMBL/GenBank/DDBJ databases">
        <title>Complete genome sequence of Actinoalloteichus fjordicus DSM 46855 (=ADI127-17), type strain of the new species Actinoalloteichus fjordicus.</title>
        <authorList>
            <person name="Ruckert C."/>
            <person name="Nouioui I."/>
            <person name="Willmese J."/>
            <person name="van Wezel G."/>
            <person name="Klenk H.-P."/>
            <person name="Kalinowski J."/>
            <person name="Zotchev S.B."/>
        </authorList>
    </citation>
    <scope>NUCLEOTIDE SEQUENCE [LARGE SCALE GENOMIC DNA]</scope>
    <source>
        <strain evidence="10">ADI127-7</strain>
    </source>
</reference>
<organism evidence="9 10">
    <name type="scientific">Actinoalloteichus fjordicus</name>
    <dbReference type="NCBI Taxonomy" id="1612552"/>
    <lineage>
        <taxon>Bacteria</taxon>
        <taxon>Bacillati</taxon>
        <taxon>Actinomycetota</taxon>
        <taxon>Actinomycetes</taxon>
        <taxon>Pseudonocardiales</taxon>
        <taxon>Pseudonocardiaceae</taxon>
        <taxon>Actinoalloteichus</taxon>
    </lineage>
</organism>
<dbReference type="EC" id="2.4.1.245" evidence="9"/>
<evidence type="ECO:0000256" key="6">
    <source>
        <dbReference type="ARBA" id="ARBA00023277"/>
    </source>
</evidence>
<protein>
    <submittedName>
        <fullName evidence="9">Glycosyltransferase</fullName>
        <ecNumber evidence="9">2.4.1.245</ecNumber>
    </submittedName>
</protein>
<dbReference type="Gene3D" id="3.40.50.2000">
    <property type="entry name" value="Glycogen Phosphorylase B"/>
    <property type="match status" value="2"/>
</dbReference>
<name>A0AAC9LE67_9PSEU</name>
<dbReference type="Proteomes" id="UP000185511">
    <property type="component" value="Chromosome"/>
</dbReference>
<keyword evidence="4 9" id="KW-0328">Glycosyltransferase</keyword>
<comment type="similarity">
    <text evidence="1">Belongs to the glycosyltransferase group 1 family. Glycosyltransferase 4 subfamily.</text>
</comment>
<dbReference type="AlphaFoldDB" id="A0AAC9LE67"/>
<proteinExistence type="inferred from homology"/>
<dbReference type="KEGG" id="acad:UA74_21015"/>
<keyword evidence="3" id="KW-0313">Glucose metabolism</keyword>
<dbReference type="EMBL" id="CP016076">
    <property type="protein sequence ID" value="APU16228.1"/>
    <property type="molecule type" value="Genomic_DNA"/>
</dbReference>
<feature type="domain" description="Trehalose synthase N-terminal" evidence="8">
    <location>
        <begin position="19"/>
        <end position="170"/>
    </location>
</feature>
<dbReference type="PANTHER" id="PTHR47779:SF1">
    <property type="entry name" value="SYNTHASE (CCG-9), PUTATIVE (AFU_ORTHOLOGUE AFUA_3G12100)-RELATED"/>
    <property type="match status" value="1"/>
</dbReference>
<gene>
    <name evidence="9" type="ORF">UA74_21015</name>
</gene>
<dbReference type="InterPro" id="IPR001296">
    <property type="entry name" value="Glyco_trans_1"/>
</dbReference>
<accession>A0AAC9LE67</accession>
<evidence type="ECO:0000256" key="4">
    <source>
        <dbReference type="ARBA" id="ARBA00022676"/>
    </source>
</evidence>
<keyword evidence="5 9" id="KW-0808">Transferase</keyword>
<dbReference type="PANTHER" id="PTHR47779">
    <property type="entry name" value="SYNTHASE (CCG-9), PUTATIVE (AFU_ORTHOLOGUE AFUA_3G12100)-RELATED"/>
    <property type="match status" value="1"/>
</dbReference>
<evidence type="ECO:0000313" key="10">
    <source>
        <dbReference type="Proteomes" id="UP000185511"/>
    </source>
</evidence>
<dbReference type="Pfam" id="PF00534">
    <property type="entry name" value="Glycos_transf_1"/>
    <property type="match status" value="1"/>
</dbReference>
<evidence type="ECO:0000256" key="1">
    <source>
        <dbReference type="ARBA" id="ARBA00009481"/>
    </source>
</evidence>
<dbReference type="RefSeq" id="WP_075741805.1">
    <property type="nucleotide sequence ID" value="NZ_CP016076.1"/>
</dbReference>
<evidence type="ECO:0000259" key="8">
    <source>
        <dbReference type="Pfam" id="PF21269"/>
    </source>
</evidence>
<dbReference type="Pfam" id="PF21269">
    <property type="entry name" value="TreT_GT1"/>
    <property type="match status" value="1"/>
</dbReference>
<evidence type="ECO:0000256" key="2">
    <source>
        <dbReference type="ARBA" id="ARBA00011738"/>
    </source>
</evidence>
<evidence type="ECO:0000256" key="3">
    <source>
        <dbReference type="ARBA" id="ARBA00022526"/>
    </source>
</evidence>
<evidence type="ECO:0000313" key="9">
    <source>
        <dbReference type="EMBL" id="APU16228.1"/>
    </source>
</evidence>
<keyword evidence="6" id="KW-0119">Carbohydrate metabolism</keyword>
<dbReference type="InterPro" id="IPR049438">
    <property type="entry name" value="TreT_GT1"/>
</dbReference>
<dbReference type="SUPFAM" id="SSF53756">
    <property type="entry name" value="UDP-Glycosyltransferase/glycogen phosphorylase"/>
    <property type="match status" value="1"/>
</dbReference>
<evidence type="ECO:0000259" key="7">
    <source>
        <dbReference type="Pfam" id="PF00534"/>
    </source>
</evidence>
<sequence>MPTPVWEIRPGADTPRLLHVNATATGGGVAELLRGLVEEQRGEGINAGWAVIGGTAEFYAITKYLHHLLHGRAVPNRIADPATLRTYREVLVPQAAWFRSSLGIGDVVVLHDPQTLGLAPALRATGARVVWHCHVGAEVPPERGPAAVWQAMAPELAAIDAVVTTLPAFAPPTVPAGNRFVIPPAIDPSAPKNRALTEAEISSLLDGIGLTAPSGRRGRADIVQEGVLPAEARVVLQVSRWDPLKGIPDVVRAVECLPPDVHLVVAGADPREIPDDPEGAAVLAEVLDVLAGLAPEDRARVHLISIAQQPAEVSALLVNALQRRADVVVQKSVAEGFGLTVTEAMIKGRAVLATEVGGIRLQITDGRDGLLVDATDHQAFAAALLRLLADPELRVRLGESARQRVLDHYTLRRLVADYRGVTGLADAAGDLLDGATA</sequence>
<dbReference type="GO" id="GO:0102986">
    <property type="term" value="F:trehalose synthase activity"/>
    <property type="evidence" value="ECO:0007669"/>
    <property type="project" value="UniProtKB-EC"/>
</dbReference>
<dbReference type="InterPro" id="IPR052078">
    <property type="entry name" value="Trehalose_Metab_GTase"/>
</dbReference>
<dbReference type="GO" id="GO:0006006">
    <property type="term" value="P:glucose metabolic process"/>
    <property type="evidence" value="ECO:0007669"/>
    <property type="project" value="UniProtKB-KW"/>
</dbReference>
<keyword evidence="10" id="KW-1185">Reference proteome</keyword>